<feature type="compositionally biased region" description="Polar residues" evidence="1">
    <location>
        <begin position="23"/>
        <end position="38"/>
    </location>
</feature>
<keyword evidence="3" id="KW-1185">Reference proteome</keyword>
<proteinExistence type="predicted"/>
<evidence type="ECO:0000313" key="2">
    <source>
        <dbReference type="EMBL" id="KAJ6637678.1"/>
    </source>
</evidence>
<evidence type="ECO:0000313" key="3">
    <source>
        <dbReference type="Proteomes" id="UP001151699"/>
    </source>
</evidence>
<protein>
    <submittedName>
        <fullName evidence="2">Uncharacterized protein</fullName>
    </submittedName>
</protein>
<feature type="region of interest" description="Disordered" evidence="1">
    <location>
        <begin position="1"/>
        <end position="49"/>
    </location>
</feature>
<dbReference type="EMBL" id="WJQU01000003">
    <property type="protein sequence ID" value="KAJ6637678.1"/>
    <property type="molecule type" value="Genomic_DNA"/>
</dbReference>
<organism evidence="2 3">
    <name type="scientific">Pseudolycoriella hygida</name>
    <dbReference type="NCBI Taxonomy" id="35572"/>
    <lineage>
        <taxon>Eukaryota</taxon>
        <taxon>Metazoa</taxon>
        <taxon>Ecdysozoa</taxon>
        <taxon>Arthropoda</taxon>
        <taxon>Hexapoda</taxon>
        <taxon>Insecta</taxon>
        <taxon>Pterygota</taxon>
        <taxon>Neoptera</taxon>
        <taxon>Endopterygota</taxon>
        <taxon>Diptera</taxon>
        <taxon>Nematocera</taxon>
        <taxon>Sciaroidea</taxon>
        <taxon>Sciaridae</taxon>
        <taxon>Pseudolycoriella</taxon>
    </lineage>
</organism>
<gene>
    <name evidence="2" type="ORF">Bhyg_10409</name>
</gene>
<reference evidence="2" key="1">
    <citation type="submission" date="2022-07" db="EMBL/GenBank/DDBJ databases">
        <authorList>
            <person name="Trinca V."/>
            <person name="Uliana J.V.C."/>
            <person name="Torres T.T."/>
            <person name="Ward R.J."/>
            <person name="Monesi N."/>
        </authorList>
    </citation>
    <scope>NUCLEOTIDE SEQUENCE</scope>
    <source>
        <strain evidence="2">HSMRA1968</strain>
        <tissue evidence="2">Whole embryos</tissue>
    </source>
</reference>
<dbReference type="AlphaFoldDB" id="A0A9Q0RZ75"/>
<comment type="caution">
    <text evidence="2">The sequence shown here is derived from an EMBL/GenBank/DDBJ whole genome shotgun (WGS) entry which is preliminary data.</text>
</comment>
<sequence length="49" mass="5036">MDKKQGGNRPNQNNAGHKPTGQAPGSGNVTRSESTPANPNAPKNVGPKK</sequence>
<dbReference type="Proteomes" id="UP001151699">
    <property type="component" value="Chromosome X"/>
</dbReference>
<name>A0A9Q0RZ75_9DIPT</name>
<accession>A0A9Q0RZ75</accession>
<evidence type="ECO:0000256" key="1">
    <source>
        <dbReference type="SAM" id="MobiDB-lite"/>
    </source>
</evidence>